<comment type="caution">
    <text evidence="1">The sequence shown here is derived from an EMBL/GenBank/DDBJ whole genome shotgun (WGS) entry which is preliminary data.</text>
</comment>
<dbReference type="Proteomes" id="UP001164250">
    <property type="component" value="Chromosome 8"/>
</dbReference>
<gene>
    <name evidence="1" type="ORF">Patl1_14666</name>
</gene>
<accession>A0ACC1AWI8</accession>
<organism evidence="1 2">
    <name type="scientific">Pistacia atlantica</name>
    <dbReference type="NCBI Taxonomy" id="434234"/>
    <lineage>
        <taxon>Eukaryota</taxon>
        <taxon>Viridiplantae</taxon>
        <taxon>Streptophyta</taxon>
        <taxon>Embryophyta</taxon>
        <taxon>Tracheophyta</taxon>
        <taxon>Spermatophyta</taxon>
        <taxon>Magnoliopsida</taxon>
        <taxon>eudicotyledons</taxon>
        <taxon>Gunneridae</taxon>
        <taxon>Pentapetalae</taxon>
        <taxon>rosids</taxon>
        <taxon>malvids</taxon>
        <taxon>Sapindales</taxon>
        <taxon>Anacardiaceae</taxon>
        <taxon>Pistacia</taxon>
    </lineage>
</organism>
<name>A0ACC1AWI8_9ROSI</name>
<proteinExistence type="predicted"/>
<keyword evidence="2" id="KW-1185">Reference proteome</keyword>
<dbReference type="EMBL" id="CM047904">
    <property type="protein sequence ID" value="KAJ0091036.1"/>
    <property type="molecule type" value="Genomic_DNA"/>
</dbReference>
<reference evidence="2" key="1">
    <citation type="journal article" date="2023" name="G3 (Bethesda)">
        <title>Genome assembly and association tests identify interacting loci associated with vigor, precocity, and sex in interspecific pistachio rootstocks.</title>
        <authorList>
            <person name="Palmer W."/>
            <person name="Jacygrad E."/>
            <person name="Sagayaradj S."/>
            <person name="Cavanaugh K."/>
            <person name="Han R."/>
            <person name="Bertier L."/>
            <person name="Beede B."/>
            <person name="Kafkas S."/>
            <person name="Golino D."/>
            <person name="Preece J."/>
            <person name="Michelmore R."/>
        </authorList>
    </citation>
    <scope>NUCLEOTIDE SEQUENCE [LARGE SCALE GENOMIC DNA]</scope>
</reference>
<evidence type="ECO:0000313" key="1">
    <source>
        <dbReference type="EMBL" id="KAJ0091036.1"/>
    </source>
</evidence>
<evidence type="ECO:0000313" key="2">
    <source>
        <dbReference type="Proteomes" id="UP001164250"/>
    </source>
</evidence>
<protein>
    <submittedName>
        <fullName evidence="1">Uncharacterized protein</fullName>
    </submittedName>
</protein>
<sequence length="510" mass="57525">MDCKWFWVFLVLMLVSLGEGCWEEERTALLQLKHFFPNSYGYFYNWVENSECYRWERVTCDNIIGRVIKLDLTFTRDWNLGEWYLNASLFSPFQQLQSLNLSDNNIAGCIENEGFERLSRLSNLKELNLELNNFNNNILSSLDGLSSLKYLNLEINGFKGAINIEGLQSLKELYMSSNRIEHFVNPKGLSNLEVIDLSYNNLNNSILSSLDDLSSLKSLNLNNNGLTGTVDVQGLSNLEVLNLSDNNLNNSILSSLGDLSSLKSLYLNNNGLTGTVDVQGLQSLKNLKELYISENSNLEIMDLSGNNLSNNILSSLTSLSSLKSLYLRDIGLNGTVDIEGLCSLKNLEELYLDLNKIDKFVNSKDNRGLKKLNALSLYSGIETVDATVFLQSILRLFPSLKTLDLSCNSFNQTMIARELHNLTTLEELKLDESKLHISFLQTVATCISPKHLSMRDCELEGSIYFRNLENLDMEETTLNNSFSRIFKPIISLKKLSLSNCGLNGTLFDQG</sequence>